<keyword evidence="3" id="KW-1185">Reference proteome</keyword>
<dbReference type="Gene3D" id="2.160.20.10">
    <property type="entry name" value="Single-stranded right-handed beta-helix, Pectin lyase-like"/>
    <property type="match status" value="1"/>
</dbReference>
<accession>A0ABS7CTG4</accession>
<sequence length="457" mass="49672">MKYLLAILPLLFLLSLISCEPKDEIITTDPNAVLEFSGDTVLFDTVFVSRGSITKRLKVYNRNKKAVKISEIALAGAGASAYQLTVNGVQSPLVNNLELRGGDSIYVLVKVNINPSDANLPFLVADSILFRTNGKAQNVKLVAYGQNAYFHRKEITGTTTWSNDKPHVLLDTVLVQEGATLTIDKGTKVYGSNKSVLLINGQLLAEGTPEERIVFGGYRREAEYLTAPGQWEGIRILTKSANNSLKYTDIKNTLYGLRIGNPGKAGTLVEGCAIQYAFLDGIVAFTSDVKIINTLIHNCGQYGFGGLGGGNYEVLYSTIVSYSNPLLRETPLFVVADFIPGTEIKNQPTSLKLVNSIIYSDSYNAVDEVLITPLAPGPDISNNLLRTEVYKPHLDNNSNVLNKEPKFKAPAKANFELDTLSPASSAAKFLPAILTDLKGKTRSITSPDAGAFERLID</sequence>
<evidence type="ECO:0000313" key="2">
    <source>
        <dbReference type="EMBL" id="MBW7467123.1"/>
    </source>
</evidence>
<dbReference type="PROSITE" id="PS51257">
    <property type="entry name" value="PROKAR_LIPOPROTEIN"/>
    <property type="match status" value="1"/>
</dbReference>
<reference evidence="2 3" key="1">
    <citation type="journal article" date="2016" name="Int. J. Syst. Evol. Microbiol.">
        <title>Pontibacter aydingkolensis sp. nov., isolated from soil of a salt lake.</title>
        <authorList>
            <person name="Osman G."/>
            <person name="Zhang T."/>
            <person name="Lou K."/>
            <person name="Gao Y."/>
            <person name="Chang W."/>
            <person name="Lin Q."/>
            <person name="Yang H.M."/>
            <person name="Huo X.D."/>
            <person name="Wang N."/>
        </authorList>
    </citation>
    <scope>NUCLEOTIDE SEQUENCE [LARGE SCALE GENOMIC DNA]</scope>
    <source>
        <strain evidence="2 3">KACC 19255</strain>
    </source>
</reference>
<evidence type="ECO:0000256" key="1">
    <source>
        <dbReference type="SAM" id="SignalP"/>
    </source>
</evidence>
<evidence type="ECO:0008006" key="4">
    <source>
        <dbReference type="Google" id="ProtNLM"/>
    </source>
</evidence>
<keyword evidence="1" id="KW-0732">Signal</keyword>
<dbReference type="Proteomes" id="UP000813018">
    <property type="component" value="Unassembled WGS sequence"/>
</dbReference>
<evidence type="ECO:0000313" key="3">
    <source>
        <dbReference type="Proteomes" id="UP000813018"/>
    </source>
</evidence>
<organism evidence="2 3">
    <name type="scientific">Pontibacter aydingkolensis</name>
    <dbReference type="NCBI Taxonomy" id="1911536"/>
    <lineage>
        <taxon>Bacteria</taxon>
        <taxon>Pseudomonadati</taxon>
        <taxon>Bacteroidota</taxon>
        <taxon>Cytophagia</taxon>
        <taxon>Cytophagales</taxon>
        <taxon>Hymenobacteraceae</taxon>
        <taxon>Pontibacter</taxon>
    </lineage>
</organism>
<name>A0ABS7CTG4_9BACT</name>
<dbReference type="InterPro" id="IPR012334">
    <property type="entry name" value="Pectin_lyas_fold"/>
</dbReference>
<proteinExistence type="predicted"/>
<dbReference type="SUPFAM" id="SSF51126">
    <property type="entry name" value="Pectin lyase-like"/>
    <property type="match status" value="1"/>
</dbReference>
<dbReference type="InterPro" id="IPR011050">
    <property type="entry name" value="Pectin_lyase_fold/virulence"/>
</dbReference>
<protein>
    <recommendedName>
        <fullName evidence="4">Right handed beta helix region</fullName>
    </recommendedName>
</protein>
<gene>
    <name evidence="2" type="ORF">K0O23_08580</name>
</gene>
<comment type="caution">
    <text evidence="2">The sequence shown here is derived from an EMBL/GenBank/DDBJ whole genome shotgun (WGS) entry which is preliminary data.</text>
</comment>
<dbReference type="EMBL" id="JAHYXK010000005">
    <property type="protein sequence ID" value="MBW7467123.1"/>
    <property type="molecule type" value="Genomic_DNA"/>
</dbReference>
<dbReference type="RefSeq" id="WP_219877001.1">
    <property type="nucleotide sequence ID" value="NZ_JAHYXK010000005.1"/>
</dbReference>
<feature type="signal peptide" evidence="1">
    <location>
        <begin position="1"/>
        <end position="18"/>
    </location>
</feature>
<feature type="chain" id="PRO_5046583488" description="Right handed beta helix region" evidence="1">
    <location>
        <begin position="19"/>
        <end position="457"/>
    </location>
</feature>